<evidence type="ECO:0000313" key="2">
    <source>
        <dbReference type="Proteomes" id="UP001203036"/>
    </source>
</evidence>
<name>A0ACC5ZS09_9RHOB</name>
<gene>
    <name evidence="1" type="ORF">M8744_00290</name>
</gene>
<reference evidence="1" key="1">
    <citation type="submission" date="2022-06" db="EMBL/GenBank/DDBJ databases">
        <title>Lutimaribacter sp. EGI FJ00013, a novel bacterium isolated from a salt lake sediment enrichment.</title>
        <authorList>
            <person name="Gao L."/>
            <person name="Fang B.-Z."/>
            <person name="Li W.-J."/>
        </authorList>
    </citation>
    <scope>NUCLEOTIDE SEQUENCE</scope>
    <source>
        <strain evidence="1">EGI FJ00013</strain>
    </source>
</reference>
<keyword evidence="2" id="KW-1185">Reference proteome</keyword>
<organism evidence="1 2">
    <name type="scientific">Lutimaribacter degradans</name>
    <dbReference type="NCBI Taxonomy" id="2945989"/>
    <lineage>
        <taxon>Bacteria</taxon>
        <taxon>Pseudomonadati</taxon>
        <taxon>Pseudomonadota</taxon>
        <taxon>Alphaproteobacteria</taxon>
        <taxon>Rhodobacterales</taxon>
        <taxon>Roseobacteraceae</taxon>
        <taxon>Lutimaribacter</taxon>
    </lineage>
</organism>
<sequence>MSARLTIDTPTGPLTLTEEAGALTQVTWGGGGDDDTVLLRAAAGQLTAYFDGKRTEFDLPLKLSGSATQRGVCTAIAAIPFGETRTYGEIARDLGLPAQAVGQGCGANPLPIVIPCHRVLGAHGLGGFSGGAGVETKVWLLRHEGAGGFLI</sequence>
<accession>A0ACC5ZS09</accession>
<protein>
    <submittedName>
        <fullName evidence="1">Methylated-DNA--[protein]-cysteine S-methyltransferase</fullName>
    </submittedName>
</protein>
<dbReference type="EMBL" id="JAMQGO010000001">
    <property type="protein sequence ID" value="MCM2560571.1"/>
    <property type="molecule type" value="Genomic_DNA"/>
</dbReference>
<proteinExistence type="predicted"/>
<comment type="caution">
    <text evidence="1">The sequence shown here is derived from an EMBL/GenBank/DDBJ whole genome shotgun (WGS) entry which is preliminary data.</text>
</comment>
<evidence type="ECO:0000313" key="1">
    <source>
        <dbReference type="EMBL" id="MCM2560571.1"/>
    </source>
</evidence>
<dbReference type="Proteomes" id="UP001203036">
    <property type="component" value="Unassembled WGS sequence"/>
</dbReference>